<dbReference type="SMART" id="SM00028">
    <property type="entry name" value="TPR"/>
    <property type="match status" value="4"/>
</dbReference>
<dbReference type="PROSITE" id="PS50005">
    <property type="entry name" value="TPR"/>
    <property type="match status" value="1"/>
</dbReference>
<organism evidence="5 6">
    <name type="scientific">Winogradskyella aurantia</name>
    <dbReference type="NCBI Taxonomy" id="1915063"/>
    <lineage>
        <taxon>Bacteria</taxon>
        <taxon>Pseudomonadati</taxon>
        <taxon>Bacteroidota</taxon>
        <taxon>Flavobacteriia</taxon>
        <taxon>Flavobacteriales</taxon>
        <taxon>Flavobacteriaceae</taxon>
        <taxon>Winogradskyella</taxon>
    </lineage>
</organism>
<keyword evidence="1" id="KW-0677">Repeat</keyword>
<feature type="repeat" description="TPR" evidence="3">
    <location>
        <begin position="407"/>
        <end position="440"/>
    </location>
</feature>
<evidence type="ECO:0000256" key="1">
    <source>
        <dbReference type="ARBA" id="ARBA00022737"/>
    </source>
</evidence>
<evidence type="ECO:0000313" key="5">
    <source>
        <dbReference type="EMBL" id="OZV69664.1"/>
    </source>
</evidence>
<dbReference type="InterPro" id="IPR019734">
    <property type="entry name" value="TPR_rpt"/>
</dbReference>
<keyword evidence="6" id="KW-1185">Reference proteome</keyword>
<dbReference type="Gene3D" id="3.40.50.10070">
    <property type="entry name" value="TolB, N-terminal domain"/>
    <property type="match status" value="1"/>
</dbReference>
<feature type="transmembrane region" description="Helical" evidence="4">
    <location>
        <begin position="80"/>
        <end position="97"/>
    </location>
</feature>
<proteinExistence type="predicted"/>
<keyword evidence="4" id="KW-0472">Membrane</keyword>
<dbReference type="InterPro" id="IPR013105">
    <property type="entry name" value="TPR_2"/>
</dbReference>
<evidence type="ECO:0000313" key="6">
    <source>
        <dbReference type="Proteomes" id="UP000216840"/>
    </source>
</evidence>
<dbReference type="AlphaFoldDB" id="A0A265UWH9"/>
<keyword evidence="4" id="KW-0812">Transmembrane</keyword>
<dbReference type="OrthoDB" id="9779074at2"/>
<dbReference type="InterPro" id="IPR011990">
    <property type="entry name" value="TPR-like_helical_dom_sf"/>
</dbReference>
<dbReference type="Pfam" id="PF07719">
    <property type="entry name" value="TPR_2"/>
    <property type="match status" value="1"/>
</dbReference>
<evidence type="ECO:0000256" key="3">
    <source>
        <dbReference type="PROSITE-ProRule" id="PRU00339"/>
    </source>
</evidence>
<dbReference type="RefSeq" id="WP_094967259.1">
    <property type="nucleotide sequence ID" value="NZ_NGJN01000002.1"/>
</dbReference>
<dbReference type="SUPFAM" id="SSF48439">
    <property type="entry name" value="Protein prenylyltransferase"/>
    <property type="match status" value="1"/>
</dbReference>
<gene>
    <name evidence="5" type="ORF">CA834_03305</name>
</gene>
<protein>
    <submittedName>
        <fullName evidence="5">Uncharacterized protein</fullName>
    </submittedName>
</protein>
<evidence type="ECO:0000256" key="2">
    <source>
        <dbReference type="ARBA" id="ARBA00022803"/>
    </source>
</evidence>
<dbReference type="PANTHER" id="PTHR12558:SF13">
    <property type="entry name" value="CELL DIVISION CYCLE PROTEIN 27 HOMOLOG"/>
    <property type="match status" value="1"/>
</dbReference>
<dbReference type="EMBL" id="NGJN01000002">
    <property type="protein sequence ID" value="OZV69664.1"/>
    <property type="molecule type" value="Genomic_DNA"/>
</dbReference>
<feature type="transmembrane region" description="Helical" evidence="4">
    <location>
        <begin position="18"/>
        <end position="36"/>
    </location>
</feature>
<dbReference type="Proteomes" id="UP000216840">
    <property type="component" value="Unassembled WGS sequence"/>
</dbReference>
<dbReference type="Gene3D" id="1.25.40.10">
    <property type="entry name" value="Tetratricopeptide repeat domain"/>
    <property type="match status" value="2"/>
</dbReference>
<keyword evidence="4" id="KW-1133">Transmembrane helix</keyword>
<reference evidence="5 6" key="1">
    <citation type="submission" date="2017-05" db="EMBL/GenBank/DDBJ databases">
        <title>The draft genome sequence of Idiomarina salinarum WNB302.</title>
        <authorList>
            <person name="Sun Y."/>
            <person name="Chen B."/>
            <person name="Du Z."/>
        </authorList>
    </citation>
    <scope>NUCLEOTIDE SEQUENCE [LARGE SCALE GENOMIC DNA]</scope>
    <source>
        <strain evidence="5 6">WNB302</strain>
    </source>
</reference>
<dbReference type="PANTHER" id="PTHR12558">
    <property type="entry name" value="CELL DIVISION CYCLE 16,23,27"/>
    <property type="match status" value="1"/>
</dbReference>
<feature type="transmembrane region" description="Helical" evidence="4">
    <location>
        <begin position="48"/>
        <end position="68"/>
    </location>
</feature>
<accession>A0A265UWH9</accession>
<name>A0A265UWH9_9FLAO</name>
<comment type="caution">
    <text evidence="5">The sequence shown here is derived from an EMBL/GenBank/DDBJ whole genome shotgun (WGS) entry which is preliminary data.</text>
</comment>
<keyword evidence="2 3" id="KW-0802">TPR repeat</keyword>
<evidence type="ECO:0000256" key="4">
    <source>
        <dbReference type="SAM" id="Phobius"/>
    </source>
</evidence>
<sequence length="576" mass="65666">MEDTFFEKLKKRRVWKTIVAYPAASFVILQAVDFFISKYGLNPKALTFTLILLCGGFFVALIWNWLHGEVGHQNYTRKEGLSYGIITVFTLVMAFYINSKTPTTDLVLNSINQEKAYRLAVLPFEGIAGDATLDYLAEGIPENLINRLAQNTKLQLVSRASSFILDAKLRSAQGVLEHLKANLMLTGQIERFNGSLVVNCQLIDTENNSQIWGEKVAYNSEDILEVEENMVNSLISTLPEKFKKADVTSKAWSDNPEAQAHYMKGRALSYGSTREEVESALDHFREAIKLDPKFVAAYVAIANEQQVQAMFATDTRSEIFNEARLAVQTALSLDPNYAEAHTVDGSIKFYLERDWEAAEAAYKKAIRLDENNATALIRYTFFLTTFKRYEEALEMAHRAVVLDPISISSLHNLGWANLLAGNFAEAEKAFGDALEIHPNWIWGYIKRGYAHVYQNNCEAAYKDEEKAREMVGDRGSELLESCLIFILNQCNYDDLVASATKRYFDKYNSTNYKDPMAMAFVYAVNENFEESLRWHQIAIDEETTGFYQFTLDYAYPKEILEDPRFKQMKKDLKLPQ</sequence>